<reference evidence="3" key="1">
    <citation type="submission" date="2014-03" db="EMBL/GenBank/DDBJ databases">
        <authorList>
            <person name="Aksoy S."/>
            <person name="Warren W."/>
            <person name="Wilson R.K."/>
        </authorList>
    </citation>
    <scope>NUCLEOTIDE SEQUENCE [LARGE SCALE GENOMIC DNA]</scope>
    <source>
        <strain evidence="3">IAEA</strain>
    </source>
</reference>
<keyword evidence="1" id="KW-0812">Transmembrane</keyword>
<name>A0A1B0A1X1_GLOPL</name>
<feature type="transmembrane region" description="Helical" evidence="1">
    <location>
        <begin position="12"/>
        <end position="39"/>
    </location>
</feature>
<evidence type="ECO:0000313" key="2">
    <source>
        <dbReference type="EnsemblMetazoa" id="GPAI032001-PA"/>
    </source>
</evidence>
<accession>A0A1B0A1X1</accession>
<protein>
    <submittedName>
        <fullName evidence="2">Uncharacterized protein</fullName>
    </submittedName>
</protein>
<reference evidence="2" key="2">
    <citation type="submission" date="2020-05" db="UniProtKB">
        <authorList>
            <consortium name="EnsemblMetazoa"/>
        </authorList>
    </citation>
    <scope>IDENTIFICATION</scope>
    <source>
        <strain evidence="2">IAEA</strain>
    </source>
</reference>
<proteinExistence type="predicted"/>
<evidence type="ECO:0000256" key="1">
    <source>
        <dbReference type="SAM" id="Phobius"/>
    </source>
</evidence>
<dbReference type="AlphaFoldDB" id="A0A1B0A1X1"/>
<evidence type="ECO:0000313" key="3">
    <source>
        <dbReference type="Proteomes" id="UP000092445"/>
    </source>
</evidence>
<sequence>MRKTEEDDVGNVVVVAIVLGIIMVVCVDVLPAALVLLLLEQALVLVEAFKVTLLMTFCSELCFSVEEEGTDKIFVRERDFIIFIGVEVLVCMRLISESSSSSKSPCVLVTVLFALALLLLLPAFALGVLFNLEVHSWESLSSSRSAVTPSVTPDKLQLKPQGGAIFAEDLLELEPLR</sequence>
<dbReference type="Proteomes" id="UP000092445">
    <property type="component" value="Unassembled WGS sequence"/>
</dbReference>
<keyword evidence="1" id="KW-1133">Transmembrane helix</keyword>
<feature type="transmembrane region" description="Helical" evidence="1">
    <location>
        <begin position="107"/>
        <end position="130"/>
    </location>
</feature>
<organism evidence="2 3">
    <name type="scientific">Glossina pallidipes</name>
    <name type="common">Tsetse fly</name>
    <dbReference type="NCBI Taxonomy" id="7398"/>
    <lineage>
        <taxon>Eukaryota</taxon>
        <taxon>Metazoa</taxon>
        <taxon>Ecdysozoa</taxon>
        <taxon>Arthropoda</taxon>
        <taxon>Hexapoda</taxon>
        <taxon>Insecta</taxon>
        <taxon>Pterygota</taxon>
        <taxon>Neoptera</taxon>
        <taxon>Endopterygota</taxon>
        <taxon>Diptera</taxon>
        <taxon>Brachycera</taxon>
        <taxon>Muscomorpha</taxon>
        <taxon>Hippoboscoidea</taxon>
        <taxon>Glossinidae</taxon>
        <taxon>Glossina</taxon>
    </lineage>
</organism>
<dbReference type="VEuPathDB" id="VectorBase:GPAI032001"/>
<dbReference type="EnsemblMetazoa" id="GPAI032001-RA">
    <property type="protein sequence ID" value="GPAI032001-PA"/>
    <property type="gene ID" value="GPAI032001"/>
</dbReference>
<keyword evidence="3" id="KW-1185">Reference proteome</keyword>
<keyword evidence="1" id="KW-0472">Membrane</keyword>